<evidence type="ECO:0000313" key="2">
    <source>
        <dbReference type="EMBL" id="GAH52958.1"/>
    </source>
</evidence>
<comment type="caution">
    <text evidence="2">The sequence shown here is derived from an EMBL/GenBank/DDBJ whole genome shotgun (WGS) entry which is preliminary data.</text>
</comment>
<protein>
    <recommendedName>
        <fullName evidence="1">Amidohydrolase-related domain-containing protein</fullName>
    </recommendedName>
</protein>
<dbReference type="InterPro" id="IPR006680">
    <property type="entry name" value="Amidohydro-rel"/>
</dbReference>
<accession>X1I5Z5</accession>
<dbReference type="Gene3D" id="3.20.20.140">
    <property type="entry name" value="Metal-dependent hydrolases"/>
    <property type="match status" value="1"/>
</dbReference>
<proteinExistence type="predicted"/>
<feature type="domain" description="Amidohydrolase-related" evidence="1">
    <location>
        <begin position="76"/>
        <end position="236"/>
    </location>
</feature>
<reference evidence="2" key="1">
    <citation type="journal article" date="2014" name="Front. Microbiol.">
        <title>High frequency of phylogenetically diverse reductive dehalogenase-homologous genes in deep subseafloor sedimentary metagenomes.</title>
        <authorList>
            <person name="Kawai M."/>
            <person name="Futagami T."/>
            <person name="Toyoda A."/>
            <person name="Takaki Y."/>
            <person name="Nishi S."/>
            <person name="Hori S."/>
            <person name="Arai W."/>
            <person name="Tsubouchi T."/>
            <person name="Morono Y."/>
            <person name="Uchiyama I."/>
            <person name="Ito T."/>
            <person name="Fujiyama A."/>
            <person name="Inagaki F."/>
            <person name="Takami H."/>
        </authorList>
    </citation>
    <scope>NUCLEOTIDE SEQUENCE</scope>
    <source>
        <strain evidence="2">Expedition CK06-06</strain>
    </source>
</reference>
<dbReference type="AlphaFoldDB" id="X1I5Z5"/>
<dbReference type="GO" id="GO:0016787">
    <property type="term" value="F:hydrolase activity"/>
    <property type="evidence" value="ECO:0007669"/>
    <property type="project" value="InterPro"/>
</dbReference>
<sequence length="247" mass="28833">MKSKVKDLDEEFKENIKSFNFFDSNCWIGKPNNPGPFYLSKVDEIKEYMKYCGIEKALVSHTLARFFHPKVGNELLLREIEGHKGLIGCFILLPPSTRELGPINNYIEDMLKRGVKAVRLFPNSHNYSLKEYSCGDLFAKLEERRIPVFIWSRETDWNTLYELCTNHPKLPVVLEQCDEEAYWNLRYQFPLFEKCENMFVETNKGHLYLGIDEIVSRFGADRIIFGTHMPVDDPHASMMLITDGEFS</sequence>
<feature type="non-terminal residue" evidence="2">
    <location>
        <position position="247"/>
    </location>
</feature>
<evidence type="ECO:0000259" key="1">
    <source>
        <dbReference type="Pfam" id="PF04909"/>
    </source>
</evidence>
<dbReference type="Pfam" id="PF04909">
    <property type="entry name" value="Amidohydro_2"/>
    <property type="match status" value="1"/>
</dbReference>
<name>X1I5Z5_9ZZZZ</name>
<dbReference type="EMBL" id="BARU01019459">
    <property type="protein sequence ID" value="GAH52958.1"/>
    <property type="molecule type" value="Genomic_DNA"/>
</dbReference>
<dbReference type="InterPro" id="IPR032466">
    <property type="entry name" value="Metal_Hydrolase"/>
</dbReference>
<dbReference type="SUPFAM" id="SSF51556">
    <property type="entry name" value="Metallo-dependent hydrolases"/>
    <property type="match status" value="1"/>
</dbReference>
<gene>
    <name evidence="2" type="ORF">S03H2_32043</name>
</gene>
<organism evidence="2">
    <name type="scientific">marine sediment metagenome</name>
    <dbReference type="NCBI Taxonomy" id="412755"/>
    <lineage>
        <taxon>unclassified sequences</taxon>
        <taxon>metagenomes</taxon>
        <taxon>ecological metagenomes</taxon>
    </lineage>
</organism>